<reference evidence="2" key="1">
    <citation type="submission" date="2022-11" db="EMBL/GenBank/DDBJ databases">
        <title>Genome Sequence of Cubamyces cubensis.</title>
        <authorList>
            <person name="Buettner E."/>
        </authorList>
    </citation>
    <scope>NUCLEOTIDE SEQUENCE</scope>
    <source>
        <strain evidence="2">MPL-01</strain>
    </source>
</reference>
<feature type="compositionally biased region" description="Polar residues" evidence="1">
    <location>
        <begin position="1342"/>
        <end position="1361"/>
    </location>
</feature>
<evidence type="ECO:0000256" key="1">
    <source>
        <dbReference type="SAM" id="MobiDB-lite"/>
    </source>
</evidence>
<protein>
    <submittedName>
        <fullName evidence="2">Uncharacterized protein</fullName>
    </submittedName>
</protein>
<evidence type="ECO:0000313" key="2">
    <source>
        <dbReference type="EMBL" id="KAJ8457294.1"/>
    </source>
</evidence>
<accession>A0AAD7THM7</accession>
<name>A0AAD7THM7_9APHY</name>
<organism evidence="2 3">
    <name type="scientific">Trametes cubensis</name>
    <dbReference type="NCBI Taxonomy" id="1111947"/>
    <lineage>
        <taxon>Eukaryota</taxon>
        <taxon>Fungi</taxon>
        <taxon>Dikarya</taxon>
        <taxon>Basidiomycota</taxon>
        <taxon>Agaricomycotina</taxon>
        <taxon>Agaricomycetes</taxon>
        <taxon>Polyporales</taxon>
        <taxon>Polyporaceae</taxon>
        <taxon>Trametes</taxon>
    </lineage>
</organism>
<keyword evidence="3" id="KW-1185">Reference proteome</keyword>
<sequence>MDLRGNLRLDLSRSQICSPPSSTALSTSTTAQQIRATAPKLCQKAIQDLKAPPPVKNRVFCHRENQLPPPKTTKLQATMNAGDFTMRTPTPNEDSHDAGNVQNPDGLQDENARALASRGNAQTHRMEREVRELFIGYALINVLEPGPVELNWGKYNNRAVDPSHVNSLLIDFQGSDGIDTFRNPFPCIVDEAWIEPESLSKTLENTSRIKTITWTNAARLSRVEVLGGRHRTQALAQYAAILKKKLATERNNLSKAETKAKGAASDKVNDLMAVVSALEDEVRTAGFMAAVFYKRAGFEDVHGEYLSMNETKPTLSMTSAERLFSWASKAVRKAEETGTTEGPRSPHWSEKVIQSLWNHVERKNNHRLIRILSSPFLYPLVQAIMPFPSMRDGKTVTIKQFNDLLTPTNAGFGQFWAQVLVTKASEMRFIASSVEGWPALNDDNLDDPDRSYKIDTMKKYLGWLQHRRHEFLVRHQKIDINVDNPGRRVASNRLKSMLADYSELIDEFMATAEVEDIWPSSLLDEVDSIYKDVISERWSLLLAPQHAASELCPEETAEDQCEDDQDEDPQQRQIRRAREAKHKERMKRQQEQERFADPRTWEDAVEAYYARVDVAVRREWTRAKQRATGSADKALAASLQDVETRWEWMKTVWMNDPYSVPLPLPTAGFIADLFAQLSEIRQAVKFTRTVNRSCPTSLHGNTSGPSRAVATARHDRSTVRICRTVQPMADLISAGKGSSCYDHSATLWDYVEDNPLVQYPKNIQADLPTWLLSLLPEMKVLEALLKRSSIMSNNTLWSSPLSAWQRMHPGTLGAGEFLKTFSPVFEGWQGDFVPHIDKLTQYLFSHYELVNKASRGKTKAGAASVSRVDSKYLPFSPQALTDNYFLYIISRSKVDFGISTVSAKRSFSAMGVWAFVTYIAYMRVHGNIFTTPTGALLRDELHRLLGLFAISPFPHNLIAENLYHDHPPVHGWVNWDHVPLVLAAGLQRFDWIGESLFEDIEDHDDLLSTTLRRNDWHKSLRKLVDTVFAMPAAQYDPLNTEDLSGESTRLSGWVQEPLDRLIQSIALNMQRLEIQAVVGYPTEDRPIVFDRNNLAFAFPAVKEAVVGPIHDVHTSLNDWEDDDPIRFGKYMRAIYNDSGAAGLEDPLSQAPPHLIQDGWLKLPPLSPEDIARLKCEGHDTDSSMSEPAEKPQQPQQPNPKSPATRSLEERSPSSSQVPMDVESTQSPDVVPTQPIPQADTYRASCGANESTMSEQLSVPSDISSVRAVAGTQIDMGSLPSSQLGPFVSLSALPLNPPTAPRPPDADGPHTTTANRVFRSNTPPSPSSSESGIRPKKKRHTVESSTPTVTIPTRNSARSQNEGKLPSGPGQAALAVSHRPSVSAIEHSNRSHPAKKGLKASSGNGKAGPSGYARDDTSEGVPPPKKARQGQPSMENYA</sequence>
<feature type="region of interest" description="Disordered" evidence="1">
    <location>
        <begin position="551"/>
        <end position="571"/>
    </location>
</feature>
<proteinExistence type="predicted"/>
<dbReference type="EMBL" id="JAPEVG010000577">
    <property type="protein sequence ID" value="KAJ8457294.1"/>
    <property type="molecule type" value="Genomic_DNA"/>
</dbReference>
<feature type="compositionally biased region" description="Polar residues" evidence="1">
    <location>
        <begin position="1212"/>
        <end position="1227"/>
    </location>
</feature>
<feature type="compositionally biased region" description="Acidic residues" evidence="1">
    <location>
        <begin position="552"/>
        <end position="568"/>
    </location>
</feature>
<evidence type="ECO:0000313" key="3">
    <source>
        <dbReference type="Proteomes" id="UP001215151"/>
    </source>
</evidence>
<feature type="region of interest" description="Disordered" evidence="1">
    <location>
        <begin position="1275"/>
        <end position="1437"/>
    </location>
</feature>
<gene>
    <name evidence="2" type="ORF">ONZ51_g11621</name>
</gene>
<dbReference type="Proteomes" id="UP001215151">
    <property type="component" value="Unassembled WGS sequence"/>
</dbReference>
<feature type="region of interest" description="Disordered" evidence="1">
    <location>
        <begin position="1177"/>
        <end position="1240"/>
    </location>
</feature>
<feature type="compositionally biased region" description="Polar residues" evidence="1">
    <location>
        <begin position="1309"/>
        <end position="1321"/>
    </location>
</feature>
<comment type="caution">
    <text evidence="2">The sequence shown here is derived from an EMBL/GenBank/DDBJ whole genome shotgun (WGS) entry which is preliminary data.</text>
</comment>